<dbReference type="PANTHER" id="PTHR30185:SF13">
    <property type="entry name" value="LICABCH OPERON REGULATOR-RELATED"/>
    <property type="match status" value="1"/>
</dbReference>
<evidence type="ECO:0000256" key="1">
    <source>
        <dbReference type="ARBA" id="ARBA00023015"/>
    </source>
</evidence>
<dbReference type="PANTHER" id="PTHR30185">
    <property type="entry name" value="CRYPTIC BETA-GLUCOSIDE BGL OPERON ANTITERMINATOR"/>
    <property type="match status" value="1"/>
</dbReference>
<organism evidence="4 5">
    <name type="scientific">Carnobacterium maltaromaticum</name>
    <name type="common">Carnobacterium piscicola</name>
    <dbReference type="NCBI Taxonomy" id="2751"/>
    <lineage>
        <taxon>Bacteria</taxon>
        <taxon>Bacillati</taxon>
        <taxon>Bacillota</taxon>
        <taxon>Bacilli</taxon>
        <taxon>Lactobacillales</taxon>
        <taxon>Carnobacteriaceae</taxon>
        <taxon>Carnobacterium</taxon>
    </lineage>
</organism>
<protein>
    <submittedName>
        <fullName evidence="4">Helix-turn-helix domain-containing protein</fullName>
    </submittedName>
</protein>
<keyword evidence="1" id="KW-0805">Transcription regulation</keyword>
<accession>A0AAW9JW18</accession>
<dbReference type="EMBL" id="JAVBVO010000003">
    <property type="protein sequence ID" value="MDZ5758824.1"/>
    <property type="molecule type" value="Genomic_DNA"/>
</dbReference>
<dbReference type="RefSeq" id="WP_322808927.1">
    <property type="nucleotide sequence ID" value="NZ_JAVBVO010000003.1"/>
</dbReference>
<dbReference type="InterPro" id="IPR050661">
    <property type="entry name" value="BglG_antiterminators"/>
</dbReference>
<evidence type="ECO:0000313" key="5">
    <source>
        <dbReference type="Proteomes" id="UP001290462"/>
    </source>
</evidence>
<keyword evidence="2" id="KW-0804">Transcription</keyword>
<feature type="domain" description="Mga helix-turn-helix" evidence="3">
    <location>
        <begin position="80"/>
        <end position="160"/>
    </location>
</feature>
<gene>
    <name evidence="4" type="ORF">RAK27_09180</name>
</gene>
<dbReference type="AlphaFoldDB" id="A0AAW9JW18"/>
<evidence type="ECO:0000256" key="2">
    <source>
        <dbReference type="ARBA" id="ARBA00023163"/>
    </source>
</evidence>
<evidence type="ECO:0000313" key="4">
    <source>
        <dbReference type="EMBL" id="MDZ5758824.1"/>
    </source>
</evidence>
<proteinExistence type="predicted"/>
<name>A0AAW9JW18_CARML</name>
<dbReference type="InterPro" id="IPR007737">
    <property type="entry name" value="Mga_HTH"/>
</dbReference>
<dbReference type="Pfam" id="PF05043">
    <property type="entry name" value="Mga"/>
    <property type="match status" value="1"/>
</dbReference>
<sequence length="486" mass="58006">MLAETDKIIYRKIQLLKVLDASNDYLKTVDLANFLDLSLKTVQKELESLIEDLKNSSYAVKLEKVGNLYRFIKKSSVNMDLIYLDFKRESIYFYLMRKAVFRKTIKEKKEIDYFYSASHLYKNKRIFKTYLMNYGLELDLSTLSIEGNEINIRFLYFQFFWENYRGVEWPFDTIDRQELIREIEQLDTFLFKSMTEIEKEQFLYWVAIIKIRASNDQLLIENRVKLNQVMFKDMQEFQQIVAKTIGVIEKTTLHSEAVYLYFAYTLTTESTFYKQQLLADLEKDNKNFQIHKMVRELTTKFSQKFSLNTHPNYVDVYFSIYKLFVCQSIYHGSLREYESRNLFESGIIKQYEKEFALFYPEVMKNYGKKYSENRYLYQRVLFLFSTLIEESSYRPQINIKILSSGGAIEELLLTKKVQSLANNIAIKDSNAKDLDIIVSDCMVNNTENDLVFYWNLQPTEKEWEALARRIAEIEQDKELRIPLVTN</sequence>
<evidence type="ECO:0000259" key="3">
    <source>
        <dbReference type="Pfam" id="PF05043"/>
    </source>
</evidence>
<dbReference type="Proteomes" id="UP001290462">
    <property type="component" value="Unassembled WGS sequence"/>
</dbReference>
<comment type="caution">
    <text evidence="4">The sequence shown here is derived from an EMBL/GenBank/DDBJ whole genome shotgun (WGS) entry which is preliminary data.</text>
</comment>
<reference evidence="4" key="1">
    <citation type="submission" date="2023-08" db="EMBL/GenBank/DDBJ databases">
        <title>Genomic characterization of piscicolin 126 produced by Carnobacterium maltaromaticum CM22 strain isolated from salmon (Salmo salar).</title>
        <authorList>
            <person name="Gonzalez-Gragera E."/>
            <person name="Garcia-Lopez J.D."/>
            <person name="Teso-Perez C."/>
            <person name="Gimenez-Hernandez I."/>
            <person name="Peralta-Sanchez J.M."/>
            <person name="Valdivia E."/>
            <person name="Montalban-Lopez M."/>
            <person name="Martin-Platero A.M."/>
            <person name="Banos A."/>
            <person name="Martinez-Bueno M."/>
        </authorList>
    </citation>
    <scope>NUCLEOTIDE SEQUENCE</scope>
    <source>
        <strain evidence="4">CM22</strain>
    </source>
</reference>